<reference evidence="2" key="1">
    <citation type="submission" date="2016-11" db="UniProtKB">
        <authorList>
            <consortium name="WormBaseParasite"/>
        </authorList>
    </citation>
    <scope>IDENTIFICATION</scope>
</reference>
<dbReference type="InterPro" id="IPR032675">
    <property type="entry name" value="LRR_dom_sf"/>
</dbReference>
<evidence type="ECO:0000313" key="2">
    <source>
        <dbReference type="WBParaSite" id="Csp11.Scaffold629.g12240.t2"/>
    </source>
</evidence>
<dbReference type="GO" id="GO:0031462">
    <property type="term" value="C:Cul2-RING ubiquitin ligase complex"/>
    <property type="evidence" value="ECO:0007669"/>
    <property type="project" value="TreeGrafter"/>
</dbReference>
<dbReference type="Proteomes" id="UP000095282">
    <property type="component" value="Unplaced"/>
</dbReference>
<dbReference type="AlphaFoldDB" id="A0A1I7TVM5"/>
<dbReference type="Gene3D" id="3.80.10.10">
    <property type="entry name" value="Ribonuclease Inhibitor"/>
    <property type="match status" value="1"/>
</dbReference>
<dbReference type="WBParaSite" id="Csp11.Scaffold629.g12240.t2">
    <property type="protein sequence ID" value="Csp11.Scaffold629.g12240.t2"/>
    <property type="gene ID" value="Csp11.Scaffold629.g12240"/>
</dbReference>
<accession>A0A1I7TVM5</accession>
<proteinExistence type="predicted"/>
<keyword evidence="1" id="KW-1185">Reference proteome</keyword>
<protein>
    <submittedName>
        <fullName evidence="2">Mitochondrial ATP synthase regulatory component factor B</fullName>
    </submittedName>
</protein>
<name>A0A1I7TVM5_9PELO</name>
<dbReference type="PANTHER" id="PTHR12904:SF28">
    <property type="entry name" value="ATP SYNTHASE SUBUNIT ALPHA-RELATED"/>
    <property type="match status" value="1"/>
</dbReference>
<dbReference type="SUPFAM" id="SSF52047">
    <property type="entry name" value="RNI-like"/>
    <property type="match status" value="1"/>
</dbReference>
<dbReference type="PANTHER" id="PTHR12904">
    <property type="match status" value="1"/>
</dbReference>
<evidence type="ECO:0000313" key="1">
    <source>
        <dbReference type="Proteomes" id="UP000095282"/>
    </source>
</evidence>
<dbReference type="InterPro" id="IPR051341">
    <property type="entry name" value="Zyg-11_UBL_adapter"/>
</dbReference>
<organism evidence="1 2">
    <name type="scientific">Caenorhabditis tropicalis</name>
    <dbReference type="NCBI Taxonomy" id="1561998"/>
    <lineage>
        <taxon>Eukaryota</taxon>
        <taxon>Metazoa</taxon>
        <taxon>Ecdysozoa</taxon>
        <taxon>Nematoda</taxon>
        <taxon>Chromadorea</taxon>
        <taxon>Rhabditida</taxon>
        <taxon>Rhabditina</taxon>
        <taxon>Rhabditomorpha</taxon>
        <taxon>Rhabditoidea</taxon>
        <taxon>Rhabditidae</taxon>
        <taxon>Peloderinae</taxon>
        <taxon>Caenorhabditis</taxon>
    </lineage>
</organism>
<sequence length="365" mass="42559">MFVPSLLNLSTKVVAKCLAEGRYRHFNINLNAKLSDQIFYEIVKLPSLYKRPHAASSFAITEKTGLRLNLTKFDTDRHPVSCEDLVNLHRHNIQSLTIVLYKILGQPEYRIKTGKGRYKLDIFRILKTCLNERSRQNLRHLSCDSIEHFPHGWTEKVGELLPNLVTFAPYDMNDMTGIRHLKNLQTLFLYGLELDSTEDLEELFKLPNLQALDLTYCDDLFENLLLYDRSFQNLKLIDCYKSDITEAQLREMVRRNPSLETIALLDTPCDETDFSDLPITVLNLANYESTMKTLRYTLDRSYGNPYPWEVDTIIDRLGELLHNETIQGFKEDEFLKLIMEMTREYPPSAEEKNRVAACLIPYFKN</sequence>
<dbReference type="STRING" id="1561998.A0A1I7TVM5"/>